<dbReference type="RefSeq" id="XP_013898307.1">
    <property type="nucleotide sequence ID" value="XM_014042853.1"/>
</dbReference>
<keyword evidence="3" id="KW-1185">Reference proteome</keyword>
<evidence type="ECO:0000256" key="1">
    <source>
        <dbReference type="SAM" id="MobiDB-lite"/>
    </source>
</evidence>
<name>A0A0D2JIZ3_9CHLO</name>
<reference evidence="2 3" key="1">
    <citation type="journal article" date="2013" name="BMC Genomics">
        <title>Reconstruction of the lipid metabolism for the microalga Monoraphidium neglectum from its genome sequence reveals characteristics suitable for biofuel production.</title>
        <authorList>
            <person name="Bogen C."/>
            <person name="Al-Dilaimi A."/>
            <person name="Albersmeier A."/>
            <person name="Wichmann J."/>
            <person name="Grundmann M."/>
            <person name="Rupp O."/>
            <person name="Lauersen K.J."/>
            <person name="Blifernez-Klassen O."/>
            <person name="Kalinowski J."/>
            <person name="Goesmann A."/>
            <person name="Mussgnug J.H."/>
            <person name="Kruse O."/>
        </authorList>
    </citation>
    <scope>NUCLEOTIDE SEQUENCE [LARGE SCALE GENOMIC DNA]</scope>
    <source>
        <strain evidence="2 3">SAG 48.87</strain>
    </source>
</reference>
<feature type="region of interest" description="Disordered" evidence="1">
    <location>
        <begin position="188"/>
        <end position="239"/>
    </location>
</feature>
<feature type="region of interest" description="Disordered" evidence="1">
    <location>
        <begin position="47"/>
        <end position="76"/>
    </location>
</feature>
<feature type="compositionally biased region" description="Polar residues" evidence="1">
    <location>
        <begin position="109"/>
        <end position="123"/>
    </location>
</feature>
<accession>A0A0D2JIZ3</accession>
<organism evidence="2 3">
    <name type="scientific">Monoraphidium neglectum</name>
    <dbReference type="NCBI Taxonomy" id="145388"/>
    <lineage>
        <taxon>Eukaryota</taxon>
        <taxon>Viridiplantae</taxon>
        <taxon>Chlorophyta</taxon>
        <taxon>core chlorophytes</taxon>
        <taxon>Chlorophyceae</taxon>
        <taxon>CS clade</taxon>
        <taxon>Sphaeropleales</taxon>
        <taxon>Selenastraceae</taxon>
        <taxon>Monoraphidium</taxon>
    </lineage>
</organism>
<feature type="region of interest" description="Disordered" evidence="1">
    <location>
        <begin position="104"/>
        <end position="138"/>
    </location>
</feature>
<dbReference type="GeneID" id="25741550"/>
<gene>
    <name evidence="2" type="ORF">MNEG_8675</name>
</gene>
<dbReference type="AlphaFoldDB" id="A0A0D2JIZ3"/>
<dbReference type="KEGG" id="mng:MNEG_8675"/>
<proteinExistence type="predicted"/>
<feature type="compositionally biased region" description="Low complexity" evidence="1">
    <location>
        <begin position="198"/>
        <end position="210"/>
    </location>
</feature>
<evidence type="ECO:0000313" key="2">
    <source>
        <dbReference type="EMBL" id="KIY99287.1"/>
    </source>
</evidence>
<protein>
    <submittedName>
        <fullName evidence="2">Uncharacterized protein</fullName>
    </submittedName>
</protein>
<dbReference type="Proteomes" id="UP000054498">
    <property type="component" value="Unassembled WGS sequence"/>
</dbReference>
<evidence type="ECO:0000313" key="3">
    <source>
        <dbReference type="Proteomes" id="UP000054498"/>
    </source>
</evidence>
<sequence>MELERQVQERLQQLELLQSQNQALRQRDSLLKNAVISRNDQIRSLQAHSSGSLPPAAQTAEHEPTPPSRLQTTSGSVCNDVNCSGLKFEDDAMDVSNQAACGHGRKTDNGLTRQVSKGSSSSGFVHPERTGSTGVPQQATTAPWWLRDVPVTADEIRSTTKEEIMQIQQMFVRSASLELSALQQQKQELWGDSHAQQSGDGSSDTPGSSGLMRGGEAADHKPGSCDGSGAAVGDRPQSSGDQRVFTGNFFYYGSPDLPEGVTPGSVEARIYNLVNRFAGAFKHLNLLQNPALPPLWGTNMDTGMRFDTPVPDSFWRNVVAKVGLAPQQLQEVVGLHGLHSEYMGSYTLALPP</sequence>
<dbReference type="EMBL" id="KK101892">
    <property type="protein sequence ID" value="KIY99287.1"/>
    <property type="molecule type" value="Genomic_DNA"/>
</dbReference>